<evidence type="ECO:0008006" key="4">
    <source>
        <dbReference type="Google" id="ProtNLM"/>
    </source>
</evidence>
<gene>
    <name evidence="2" type="ORF">B1R32_10738</name>
</gene>
<keyword evidence="1" id="KW-0732">Signal</keyword>
<dbReference type="InParanoid" id="A0A2S8ST81"/>
<sequence length="375" mass="41389">MLKLALALSVSASTAIAQPGAVSSTESPAGIAAREVEALFLRGDYDAAIAVSTKALESATDDTRLLYFRGYAAYSIGSFDQARRDMSAVHDFMSYVGWRKKAQELVEKIDALKAVAPAHLTEIKVGNRVVFHVYTDGLNAWSKAIIDLLPHAYTINQALLGGKGPETTVFIFSDPKRYQQFEAVRYDNLAAGSWAWAIGDAAGLRFGQNVGMAPKSATSSYMRSSVVHECNHSFIRRLTNDLALPRWFEEGLAMTAGSRITPGDASAWEGAFQKASAADAILPLNEMTDFVLFRDANERAIKKQSLTEPFGQALSMTTFFLALVAPSQLKPFLEEVRVTRNFDQALQKFTDLTPQEFYAQWRAAETVKRLFRKIF</sequence>
<dbReference type="AlphaFoldDB" id="A0A2S8ST81"/>
<feature type="signal peptide" evidence="1">
    <location>
        <begin position="1"/>
        <end position="17"/>
    </location>
</feature>
<evidence type="ECO:0000313" key="2">
    <source>
        <dbReference type="EMBL" id="PQV64013.1"/>
    </source>
</evidence>
<dbReference type="InterPro" id="IPR011990">
    <property type="entry name" value="TPR-like_helical_dom_sf"/>
</dbReference>
<dbReference type="SUPFAM" id="SSF48452">
    <property type="entry name" value="TPR-like"/>
    <property type="match status" value="1"/>
</dbReference>
<organism evidence="2 3">
    <name type="scientific">Abditibacterium utsteinense</name>
    <dbReference type="NCBI Taxonomy" id="1960156"/>
    <lineage>
        <taxon>Bacteria</taxon>
        <taxon>Pseudomonadati</taxon>
        <taxon>Abditibacteriota</taxon>
        <taxon>Abditibacteriia</taxon>
        <taxon>Abditibacteriales</taxon>
        <taxon>Abditibacteriaceae</taxon>
        <taxon>Abditibacterium</taxon>
    </lineage>
</organism>
<protein>
    <recommendedName>
        <fullName evidence="4">Tetratricopeptide repeat-containing protein</fullName>
    </recommendedName>
</protein>
<proteinExistence type="predicted"/>
<evidence type="ECO:0000313" key="3">
    <source>
        <dbReference type="Proteomes" id="UP000237684"/>
    </source>
</evidence>
<evidence type="ECO:0000256" key="1">
    <source>
        <dbReference type="SAM" id="SignalP"/>
    </source>
</evidence>
<dbReference type="Proteomes" id="UP000237684">
    <property type="component" value="Unassembled WGS sequence"/>
</dbReference>
<feature type="chain" id="PRO_5015617580" description="Tetratricopeptide repeat-containing protein" evidence="1">
    <location>
        <begin position="18"/>
        <end position="375"/>
    </location>
</feature>
<dbReference type="RefSeq" id="WP_105483492.1">
    <property type="nucleotide sequence ID" value="NZ_NIGF01000007.1"/>
</dbReference>
<accession>A0A2S8ST81</accession>
<comment type="caution">
    <text evidence="2">The sequence shown here is derived from an EMBL/GenBank/DDBJ whole genome shotgun (WGS) entry which is preliminary data.</text>
</comment>
<name>A0A2S8ST81_9BACT</name>
<dbReference type="Gene3D" id="1.25.40.10">
    <property type="entry name" value="Tetratricopeptide repeat domain"/>
    <property type="match status" value="1"/>
</dbReference>
<dbReference type="EMBL" id="NIGF01000007">
    <property type="protein sequence ID" value="PQV64013.1"/>
    <property type="molecule type" value="Genomic_DNA"/>
</dbReference>
<reference evidence="2 3" key="1">
    <citation type="journal article" date="2018" name="Syst. Appl. Microbiol.">
        <title>Abditibacterium utsteinense sp. nov., the first cultivated member of candidate phylum FBP, isolated from ice-free Antarctic soil samples.</title>
        <authorList>
            <person name="Tahon G."/>
            <person name="Tytgat B."/>
            <person name="Lebbe L."/>
            <person name="Carlier A."/>
            <person name="Willems A."/>
        </authorList>
    </citation>
    <scope>NUCLEOTIDE SEQUENCE [LARGE SCALE GENOMIC DNA]</scope>
    <source>
        <strain evidence="2 3">LMG 29911</strain>
    </source>
</reference>
<keyword evidence="3" id="KW-1185">Reference proteome</keyword>